<name>F6B8J1_DESCC</name>
<protein>
    <recommendedName>
        <fullName evidence="3">MarR family transcriptional regulator</fullName>
    </recommendedName>
</protein>
<proteinExistence type="predicted"/>
<dbReference type="Proteomes" id="UP000009226">
    <property type="component" value="Chromosome"/>
</dbReference>
<evidence type="ECO:0000313" key="1">
    <source>
        <dbReference type="EMBL" id="AEF93563.1"/>
    </source>
</evidence>
<dbReference type="RefSeq" id="WP_013809781.1">
    <property type="nucleotide sequence ID" value="NC_015565.1"/>
</dbReference>
<evidence type="ECO:0000313" key="2">
    <source>
        <dbReference type="Proteomes" id="UP000009226"/>
    </source>
</evidence>
<reference evidence="1" key="1">
    <citation type="submission" date="2011-05" db="EMBL/GenBank/DDBJ databases">
        <title>Complete sequence of Desulfotomaculum carboxydivorans CO-1-SRB.</title>
        <authorList>
            <consortium name="US DOE Joint Genome Institute"/>
            <person name="Lucas S."/>
            <person name="Han J."/>
            <person name="Lapidus A."/>
            <person name="Cheng J.-F."/>
            <person name="Goodwin L."/>
            <person name="Pitluck S."/>
            <person name="Peters L."/>
            <person name="Mikhailova N."/>
            <person name="Lu M."/>
            <person name="Han C."/>
            <person name="Tapia R."/>
            <person name="Land M."/>
            <person name="Hauser L."/>
            <person name="Kyrpides N."/>
            <person name="Ivanova N."/>
            <person name="Pagani I."/>
            <person name="Stams A."/>
            <person name="Plugge C."/>
            <person name="Muyzer G."/>
            <person name="Kuever J."/>
            <person name="Parshina S."/>
            <person name="Ivanova A."/>
            <person name="Nazina T."/>
            <person name="Woyke T."/>
        </authorList>
    </citation>
    <scope>NUCLEOTIDE SEQUENCE [LARGE SCALE GENOMIC DNA]</scope>
    <source>
        <strain evidence="1">CO-1-SRB</strain>
    </source>
</reference>
<organism evidence="1 2">
    <name type="scientific">Desulfotomaculum nigrificans (strain DSM 14880 / VKM B-2319 / CO-1-SRB)</name>
    <name type="common">Desulfotomaculum carboxydivorans</name>
    <dbReference type="NCBI Taxonomy" id="868595"/>
    <lineage>
        <taxon>Bacteria</taxon>
        <taxon>Bacillati</taxon>
        <taxon>Bacillota</taxon>
        <taxon>Clostridia</taxon>
        <taxon>Eubacteriales</taxon>
        <taxon>Desulfotomaculaceae</taxon>
        <taxon>Desulfotomaculum</taxon>
    </lineage>
</organism>
<dbReference type="AlphaFoldDB" id="F6B8J1"/>
<sequence length="98" mass="11498">MLKARSLANLDEIERNVLIFVREHVSPNGMLIYPIREMGRMLGYSDLEVHQALRKLEQLKLVDYREGASPSDPNMIIYKDEWLDSFTQNYYQHSPLAD</sequence>
<accession>F6B8J1</accession>
<evidence type="ECO:0008006" key="3">
    <source>
        <dbReference type="Google" id="ProtNLM"/>
    </source>
</evidence>
<dbReference type="HOGENOM" id="CLU_2342229_0_0_9"/>
<gene>
    <name evidence="1" type="ordered locus">Desca_0678</name>
</gene>
<dbReference type="EMBL" id="CP002736">
    <property type="protein sequence ID" value="AEF93563.1"/>
    <property type="molecule type" value="Genomic_DNA"/>
</dbReference>
<keyword evidence="2" id="KW-1185">Reference proteome</keyword>
<dbReference type="KEGG" id="dca:Desca_0678"/>
<dbReference type="STRING" id="868595.Desca_0678"/>